<feature type="transmembrane region" description="Helical" evidence="1">
    <location>
        <begin position="12"/>
        <end position="43"/>
    </location>
</feature>
<keyword evidence="1" id="KW-1133">Transmembrane helix</keyword>
<evidence type="ECO:0000256" key="1">
    <source>
        <dbReference type="SAM" id="Phobius"/>
    </source>
</evidence>
<name>A0A1B2DDY7_9BACL</name>
<dbReference type="EMBL" id="CP016808">
    <property type="protein sequence ID" value="ANY65916.1"/>
    <property type="molecule type" value="Genomic_DNA"/>
</dbReference>
<reference evidence="2" key="1">
    <citation type="submission" date="2016-08" db="EMBL/GenBank/DDBJ databases">
        <title>Complete Genome Seqeunce of Paenibacillus sp. BIHB 4019 from tea rhizoplane.</title>
        <authorList>
            <person name="Thakur R."/>
            <person name="Swarnkar M.K."/>
            <person name="Gulati A."/>
        </authorList>
    </citation>
    <scope>NUCLEOTIDE SEQUENCE [LARGE SCALE GENOMIC DNA]</scope>
    <source>
        <strain evidence="2">BIHB4019</strain>
    </source>
</reference>
<organism evidence="2">
    <name type="scientific">Paenibacillus sp. BIHB 4019</name>
    <dbReference type="NCBI Taxonomy" id="1870819"/>
    <lineage>
        <taxon>Bacteria</taxon>
        <taxon>Bacillati</taxon>
        <taxon>Bacillota</taxon>
        <taxon>Bacilli</taxon>
        <taxon>Bacillales</taxon>
        <taxon>Paenibacillaceae</taxon>
        <taxon>Paenibacillus</taxon>
    </lineage>
</organism>
<proteinExistence type="predicted"/>
<keyword evidence="1" id="KW-0472">Membrane</keyword>
<evidence type="ECO:0000313" key="2">
    <source>
        <dbReference type="EMBL" id="ANY65916.1"/>
    </source>
</evidence>
<feature type="transmembrane region" description="Helical" evidence="1">
    <location>
        <begin position="93"/>
        <end position="111"/>
    </location>
</feature>
<gene>
    <name evidence="2" type="ORF">BBD42_05110</name>
</gene>
<sequence length="114" mass="12848">MTNPSFRIVGELSSLVLAIFFISNDFIFLGALIIVGIISDFILHFGVKMNSSSEEARSSLFKKVGHYAYLFSLGYIAVMLFLVQFKFLSAELALYFIFFGAILLFPLIALFQKK</sequence>
<accession>A0A1B2DDY7</accession>
<feature type="transmembrane region" description="Helical" evidence="1">
    <location>
        <begin position="64"/>
        <end position="87"/>
    </location>
</feature>
<protein>
    <submittedName>
        <fullName evidence="2">Uncharacterized protein</fullName>
    </submittedName>
</protein>
<dbReference type="RefSeq" id="WP_099517289.1">
    <property type="nucleotide sequence ID" value="NZ_CP016808.1"/>
</dbReference>
<dbReference type="AlphaFoldDB" id="A0A1B2DDY7"/>
<keyword evidence="1" id="KW-0812">Transmembrane</keyword>